<dbReference type="SUPFAM" id="SSF53955">
    <property type="entry name" value="Lysozyme-like"/>
    <property type="match status" value="1"/>
</dbReference>
<evidence type="ECO:0000313" key="2">
    <source>
        <dbReference type="EMBL" id="AMY70345.1"/>
    </source>
</evidence>
<dbReference type="EMBL" id="CP012661">
    <property type="protein sequence ID" value="AMY70345.1"/>
    <property type="molecule type" value="Genomic_DNA"/>
</dbReference>
<evidence type="ECO:0000313" key="3">
    <source>
        <dbReference type="Proteomes" id="UP000076128"/>
    </source>
</evidence>
<dbReference type="AlphaFoldDB" id="A0A159Z555"/>
<dbReference type="InterPro" id="IPR023346">
    <property type="entry name" value="Lysozyme-like_dom_sf"/>
</dbReference>
<feature type="chain" id="PRO_5007812034" evidence="1">
    <location>
        <begin position="19"/>
        <end position="102"/>
    </location>
</feature>
<sequence length="102" mass="11107">MRSGLLALALLLFLVAAARDGLDAWVDATVLPSLAIETSVEVRARDGSLLRAFTVSDGRWRLEPGPVDPGLLQMLVAYEDKRFYSHAGVDPGRCCAPLGRRR</sequence>
<gene>
    <name evidence="2" type="ORF">AKL17_3112</name>
</gene>
<dbReference type="KEGG" id="daa:AKL17_3112"/>
<protein>
    <submittedName>
        <fullName evidence="2">Penicillin-binding protein 1C</fullName>
    </submittedName>
</protein>
<dbReference type="STRING" id="1335048.AKL17_3112"/>
<feature type="signal peptide" evidence="1">
    <location>
        <begin position="1"/>
        <end position="18"/>
    </location>
</feature>
<keyword evidence="1" id="KW-0732">Signal</keyword>
<name>A0A159Z555_9RHOB</name>
<evidence type="ECO:0000256" key="1">
    <source>
        <dbReference type="SAM" id="SignalP"/>
    </source>
</evidence>
<organism evidence="2 3">
    <name type="scientific">Frigidibacter mobilis</name>
    <dbReference type="NCBI Taxonomy" id="1335048"/>
    <lineage>
        <taxon>Bacteria</taxon>
        <taxon>Pseudomonadati</taxon>
        <taxon>Pseudomonadota</taxon>
        <taxon>Alphaproteobacteria</taxon>
        <taxon>Rhodobacterales</taxon>
        <taxon>Paracoccaceae</taxon>
        <taxon>Frigidibacter</taxon>
    </lineage>
</organism>
<dbReference type="Proteomes" id="UP000076128">
    <property type="component" value="Chromosome"/>
</dbReference>
<accession>A0A159Z555</accession>
<keyword evidence="3" id="KW-1185">Reference proteome</keyword>
<proteinExistence type="predicted"/>
<reference evidence="2 3" key="1">
    <citation type="submission" date="2015-09" db="EMBL/GenBank/DDBJ databases">
        <title>Complete genome sequence of Defluviimonas alba cai42t isolated from an oilfield in Xinjiang.</title>
        <authorList>
            <person name="Geng S."/>
            <person name="Pan X."/>
            <person name="Wu X."/>
        </authorList>
    </citation>
    <scope>NUCLEOTIDE SEQUENCE [LARGE SCALE GENOMIC DNA]</scope>
    <source>
        <strain evidence="3">cai42</strain>
    </source>
</reference>
<dbReference type="PATRIC" id="fig|1335048.3.peg.3233"/>